<evidence type="ECO:0000256" key="1">
    <source>
        <dbReference type="SAM" id="MobiDB-lite"/>
    </source>
</evidence>
<gene>
    <name evidence="2" type="ORF">GRF29_28g862915</name>
</gene>
<dbReference type="Proteomes" id="UP001280581">
    <property type="component" value="Unassembled WGS sequence"/>
</dbReference>
<comment type="caution">
    <text evidence="2">The sequence shown here is derived from an EMBL/GenBank/DDBJ whole genome shotgun (WGS) entry which is preliminary data.</text>
</comment>
<dbReference type="AlphaFoldDB" id="A0AAN6RKL9"/>
<evidence type="ECO:0000313" key="3">
    <source>
        <dbReference type="Proteomes" id="UP001280581"/>
    </source>
</evidence>
<organism evidence="2 3">
    <name type="scientific">Pseudopithomyces chartarum</name>
    <dbReference type="NCBI Taxonomy" id="1892770"/>
    <lineage>
        <taxon>Eukaryota</taxon>
        <taxon>Fungi</taxon>
        <taxon>Dikarya</taxon>
        <taxon>Ascomycota</taxon>
        <taxon>Pezizomycotina</taxon>
        <taxon>Dothideomycetes</taxon>
        <taxon>Pleosporomycetidae</taxon>
        <taxon>Pleosporales</taxon>
        <taxon>Massarineae</taxon>
        <taxon>Didymosphaeriaceae</taxon>
        <taxon>Pseudopithomyces</taxon>
    </lineage>
</organism>
<evidence type="ECO:0000313" key="2">
    <source>
        <dbReference type="EMBL" id="KAK3213744.1"/>
    </source>
</evidence>
<name>A0AAN6RKL9_9PLEO</name>
<reference evidence="2 3" key="1">
    <citation type="submission" date="2021-02" db="EMBL/GenBank/DDBJ databases">
        <title>Genome assembly of Pseudopithomyces chartarum.</title>
        <authorList>
            <person name="Jauregui R."/>
            <person name="Singh J."/>
            <person name="Voisey C."/>
        </authorList>
    </citation>
    <scope>NUCLEOTIDE SEQUENCE [LARGE SCALE GENOMIC DNA]</scope>
    <source>
        <strain evidence="2 3">AGR01</strain>
    </source>
</reference>
<dbReference type="EMBL" id="WVTA01000004">
    <property type="protein sequence ID" value="KAK3213744.1"/>
    <property type="molecule type" value="Genomic_DNA"/>
</dbReference>
<feature type="compositionally biased region" description="Polar residues" evidence="1">
    <location>
        <begin position="94"/>
        <end position="106"/>
    </location>
</feature>
<proteinExistence type="predicted"/>
<feature type="region of interest" description="Disordered" evidence="1">
    <location>
        <begin position="92"/>
        <end position="113"/>
    </location>
</feature>
<sequence>MSEPARLAMSSSHAQEKLPDDVRNRVYAALLSGHGIPHIENTLKHEMQATGFMAALRAYINHLLRNEALSSMPEILNRVEAKVLHDTQAAKASDTVNGANGVNGHSSDGDEYNLALPSSVTREGTKTLVKELEKVMDITVDEK</sequence>
<keyword evidence="3" id="KW-1185">Reference proteome</keyword>
<accession>A0AAN6RKL9</accession>
<protein>
    <submittedName>
        <fullName evidence="2">Uncharacterized protein</fullName>
    </submittedName>
</protein>